<sequence length="404" mass="44954">MHLAVRPISSELKWNPGLKVIGKRAASPRGVQNELHYDATSPTPKSPQSTDPSRDGRRSFSVSEALVPSAAAAEEDMYRHLVHWFSLSLYAMLKYNGSHHGTEEIAMNRSSRHVRQSPSQGEVALYQNGGCLVLACRMIVVLHITFAAVGLPEEASERFPGATAVVPERKAALTPPHIGRRFDGFDVKIEGGSRSPLLYPWFLENWNVCATRGADGPCSVGNGSSNNSESKWWHPLCRKYIFLTAICGLSSILLGILYIVTYVVIRNHTSSTYYFETIPTYIPATVPEPLDLPSTCPTPRDKYTETKCLWDKYFHPCALYLNKVVETLVKVIAMMWRKQQLKAAPSSEVGCVDVDAPGEQGSEGRPDERYHGEEPRLVPPRNERVVVVPTKEFAPPLKVTEDCY</sequence>
<dbReference type="PANTHER" id="PTHR39952:SF1">
    <property type="match status" value="1"/>
</dbReference>
<reference evidence="3" key="1">
    <citation type="submission" date="2020-11" db="EMBL/GenBank/DDBJ databases">
        <authorList>
            <person name="Tran Van P."/>
        </authorList>
    </citation>
    <scope>NUCLEOTIDE SEQUENCE</scope>
</reference>
<dbReference type="PANTHER" id="PTHR39952">
    <property type="entry name" value="FI02073P"/>
    <property type="match status" value="1"/>
</dbReference>
<dbReference type="AlphaFoldDB" id="A0A7R8W520"/>
<gene>
    <name evidence="3" type="ORF">CTOB1V02_LOCUS2978</name>
</gene>
<name>A0A7R8W520_9CRUS</name>
<evidence type="ECO:0000256" key="2">
    <source>
        <dbReference type="SAM" id="Phobius"/>
    </source>
</evidence>
<keyword evidence="2" id="KW-0812">Transmembrane</keyword>
<organism evidence="3">
    <name type="scientific">Cyprideis torosa</name>
    <dbReference type="NCBI Taxonomy" id="163714"/>
    <lineage>
        <taxon>Eukaryota</taxon>
        <taxon>Metazoa</taxon>
        <taxon>Ecdysozoa</taxon>
        <taxon>Arthropoda</taxon>
        <taxon>Crustacea</taxon>
        <taxon>Oligostraca</taxon>
        <taxon>Ostracoda</taxon>
        <taxon>Podocopa</taxon>
        <taxon>Podocopida</taxon>
        <taxon>Cytherocopina</taxon>
        <taxon>Cytheroidea</taxon>
        <taxon>Cytherideidae</taxon>
        <taxon>Cyprideis</taxon>
    </lineage>
</organism>
<keyword evidence="2" id="KW-1133">Transmembrane helix</keyword>
<evidence type="ECO:0000313" key="3">
    <source>
        <dbReference type="EMBL" id="CAD7225029.1"/>
    </source>
</evidence>
<keyword evidence="2" id="KW-0472">Membrane</keyword>
<feature type="compositionally biased region" description="Polar residues" evidence="1">
    <location>
        <begin position="40"/>
        <end position="51"/>
    </location>
</feature>
<evidence type="ECO:0000256" key="1">
    <source>
        <dbReference type="SAM" id="MobiDB-lite"/>
    </source>
</evidence>
<protein>
    <submittedName>
        <fullName evidence="3">Uncharacterized protein</fullName>
    </submittedName>
</protein>
<feature type="region of interest" description="Disordered" evidence="1">
    <location>
        <begin position="35"/>
        <end position="60"/>
    </location>
</feature>
<feature type="transmembrane region" description="Helical" evidence="2">
    <location>
        <begin position="240"/>
        <end position="265"/>
    </location>
</feature>
<dbReference type="EMBL" id="OB660486">
    <property type="protein sequence ID" value="CAD7225029.1"/>
    <property type="molecule type" value="Genomic_DNA"/>
</dbReference>
<feature type="region of interest" description="Disordered" evidence="1">
    <location>
        <begin position="352"/>
        <end position="382"/>
    </location>
</feature>
<proteinExistence type="predicted"/>
<dbReference type="OrthoDB" id="8194427at2759"/>
<accession>A0A7R8W520</accession>
<feature type="compositionally biased region" description="Basic and acidic residues" evidence="1">
    <location>
        <begin position="362"/>
        <end position="382"/>
    </location>
</feature>